<accession>A0A7M7NA76</accession>
<dbReference type="GeneID" id="105442937"/>
<organism evidence="1 2">
    <name type="scientific">Strongylocentrotus purpuratus</name>
    <name type="common">Purple sea urchin</name>
    <dbReference type="NCBI Taxonomy" id="7668"/>
    <lineage>
        <taxon>Eukaryota</taxon>
        <taxon>Metazoa</taxon>
        <taxon>Echinodermata</taxon>
        <taxon>Eleutherozoa</taxon>
        <taxon>Echinozoa</taxon>
        <taxon>Echinoidea</taxon>
        <taxon>Euechinoidea</taxon>
        <taxon>Echinacea</taxon>
        <taxon>Camarodonta</taxon>
        <taxon>Echinidea</taxon>
        <taxon>Strongylocentrotidae</taxon>
        <taxon>Strongylocentrotus</taxon>
    </lineage>
</organism>
<keyword evidence="2" id="KW-1185">Reference proteome</keyword>
<proteinExistence type="predicted"/>
<dbReference type="InParanoid" id="A0A7M7NA76"/>
<dbReference type="AlphaFoldDB" id="A0A7M7NA76"/>
<dbReference type="KEGG" id="spu:105442937"/>
<dbReference type="EnsemblMetazoa" id="XM_030977723">
    <property type="protein sequence ID" value="XP_030833583"/>
    <property type="gene ID" value="LOC105442937"/>
</dbReference>
<dbReference type="InterPro" id="IPR012340">
    <property type="entry name" value="NA-bd_OB-fold"/>
</dbReference>
<protein>
    <submittedName>
        <fullName evidence="1">Uncharacterized protein</fullName>
    </submittedName>
</protein>
<evidence type="ECO:0000313" key="1">
    <source>
        <dbReference type="EnsemblMetazoa" id="XP_030833583"/>
    </source>
</evidence>
<name>A0A7M7NA76_STRPU</name>
<dbReference type="Gene3D" id="2.40.50.140">
    <property type="entry name" value="Nucleic acid-binding proteins"/>
    <property type="match status" value="1"/>
</dbReference>
<dbReference type="Proteomes" id="UP000007110">
    <property type="component" value="Unassembled WGS sequence"/>
</dbReference>
<dbReference type="SUPFAM" id="SSF50249">
    <property type="entry name" value="Nucleic acid-binding proteins"/>
    <property type="match status" value="1"/>
</dbReference>
<reference evidence="2" key="1">
    <citation type="submission" date="2015-02" db="EMBL/GenBank/DDBJ databases">
        <title>Genome sequencing for Strongylocentrotus purpuratus.</title>
        <authorList>
            <person name="Murali S."/>
            <person name="Liu Y."/>
            <person name="Vee V."/>
            <person name="English A."/>
            <person name="Wang M."/>
            <person name="Skinner E."/>
            <person name="Han Y."/>
            <person name="Muzny D.M."/>
            <person name="Worley K.C."/>
            <person name="Gibbs R.A."/>
        </authorList>
    </citation>
    <scope>NUCLEOTIDE SEQUENCE</scope>
</reference>
<evidence type="ECO:0000313" key="2">
    <source>
        <dbReference type="Proteomes" id="UP000007110"/>
    </source>
</evidence>
<sequence length="282" mass="31625">MSSITRLLLVGQFTTKNLQSGRSFMHGTVGVEQCPESLFDIYINNLNSMQGDVLRKLEDMPSRTTFGAKRVVVDKVARKVVVTHNSKIFYKVADFEFPEELVENFLHPPVMSISEVKASPSKKRVSVTGNVGEIGDVRNVSGGKRLRTVTLNDGDEAIRLSLWEEHTDIPFAVNQQIKAECVVITEWNNTKQLESTPALHVETVARNDEDMTGEIVAVTSEDLEVPYEMVFVVDGTEYEVTVTEQSVIQVNMQTLPVRGILSTRQEGMVMECVRLRQIMDTD</sequence>
<dbReference type="OrthoDB" id="6088167at2759"/>
<dbReference type="RefSeq" id="XP_030833583.1">
    <property type="nucleotide sequence ID" value="XM_030977723.1"/>
</dbReference>
<reference evidence="1" key="2">
    <citation type="submission" date="2021-01" db="UniProtKB">
        <authorList>
            <consortium name="EnsemblMetazoa"/>
        </authorList>
    </citation>
    <scope>IDENTIFICATION</scope>
</reference>